<dbReference type="EMBL" id="MLJW01005374">
    <property type="protein sequence ID" value="OIQ68331.1"/>
    <property type="molecule type" value="Genomic_DNA"/>
</dbReference>
<proteinExistence type="predicted"/>
<dbReference type="InterPro" id="IPR035093">
    <property type="entry name" value="RelE/ParE_toxin_dom_sf"/>
</dbReference>
<protein>
    <submittedName>
        <fullName evidence="2">Plasmid stabilization system protein</fullName>
    </submittedName>
</protein>
<dbReference type="AlphaFoldDB" id="A0A1J5PSR5"/>
<reference evidence="2" key="1">
    <citation type="submission" date="2016-10" db="EMBL/GenBank/DDBJ databases">
        <title>Sequence of Gallionella enrichment culture.</title>
        <authorList>
            <person name="Poehlein A."/>
            <person name="Muehling M."/>
            <person name="Daniel R."/>
        </authorList>
    </citation>
    <scope>NUCLEOTIDE SEQUENCE</scope>
</reference>
<evidence type="ECO:0000256" key="1">
    <source>
        <dbReference type="ARBA" id="ARBA00022649"/>
    </source>
</evidence>
<comment type="caution">
    <text evidence="2">The sequence shown here is derived from an EMBL/GenBank/DDBJ whole genome shotgun (WGS) entry which is preliminary data.</text>
</comment>
<dbReference type="PANTHER" id="PTHR35601:SF1">
    <property type="entry name" value="TOXIN RELE"/>
    <property type="match status" value="1"/>
</dbReference>
<sequence>MAWTIEYTESATRVLRKLDKPVARRIVDFMDERVASHNDPRSMGKALTGPMLGAYWRYRVGDYRIICDIQDAALHILVIEIGNQREVYR</sequence>
<dbReference type="SUPFAM" id="SSF143011">
    <property type="entry name" value="RelE-like"/>
    <property type="match status" value="1"/>
</dbReference>
<keyword evidence="1" id="KW-1277">Toxin-antitoxin system</keyword>
<dbReference type="Gene3D" id="3.30.2310.20">
    <property type="entry name" value="RelE-like"/>
    <property type="match status" value="1"/>
</dbReference>
<dbReference type="InterPro" id="IPR007712">
    <property type="entry name" value="RelE/ParE_toxin"/>
</dbReference>
<accession>A0A1J5PSR5</accession>
<dbReference type="Pfam" id="PF05016">
    <property type="entry name" value="ParE_toxin"/>
    <property type="match status" value="1"/>
</dbReference>
<organism evidence="2">
    <name type="scientific">mine drainage metagenome</name>
    <dbReference type="NCBI Taxonomy" id="410659"/>
    <lineage>
        <taxon>unclassified sequences</taxon>
        <taxon>metagenomes</taxon>
        <taxon>ecological metagenomes</taxon>
    </lineage>
</organism>
<gene>
    <name evidence="2" type="ORF">GALL_500770</name>
</gene>
<evidence type="ECO:0000313" key="2">
    <source>
        <dbReference type="EMBL" id="OIQ68331.1"/>
    </source>
</evidence>
<dbReference type="PANTHER" id="PTHR35601">
    <property type="entry name" value="TOXIN RELE"/>
    <property type="match status" value="1"/>
</dbReference>
<name>A0A1J5PSR5_9ZZZZ</name>